<dbReference type="PANTHER" id="PTHR35529:SF1">
    <property type="entry name" value="MANGANESE EFFLUX PUMP MNTP-RELATED"/>
    <property type="match status" value="1"/>
</dbReference>
<sequence>MIDVIVLAVALSMDAFAVSIGLGAKKYRDTKLIALKVALLFGFFQAFMPLVGYFAGVGLGQYIESIDHWIAFILLFLIGAKMIYESRSEDTTEDISHISNYILLTLAIATSIDAMAAGFTLSLFDAPIWLSIISIGMITFLFSYIGVFVGFKSGVWLESKAEFIGGVVLIAIGIKILWEHLFS</sequence>
<feature type="transmembrane region" description="Helical" evidence="8">
    <location>
        <begin position="62"/>
        <end position="80"/>
    </location>
</feature>
<keyword evidence="6 8" id="KW-0472">Membrane</keyword>
<dbReference type="InterPro" id="IPR003810">
    <property type="entry name" value="Mntp/YtaF"/>
</dbReference>
<accession>A0A0S4XLX5</accession>
<evidence type="ECO:0000256" key="8">
    <source>
        <dbReference type="HAMAP-Rule" id="MF_01521"/>
    </source>
</evidence>
<dbReference type="Pfam" id="PF02659">
    <property type="entry name" value="Mntp"/>
    <property type="match status" value="1"/>
</dbReference>
<name>A0A0S4XLX5_9BACT</name>
<evidence type="ECO:0000256" key="4">
    <source>
        <dbReference type="ARBA" id="ARBA00022989"/>
    </source>
</evidence>
<comment type="similarity">
    <text evidence="8">Belongs to the MntP (TC 9.B.29) family.</text>
</comment>
<reference evidence="9" key="1">
    <citation type="submission" date="2015-11" db="EMBL/GenBank/DDBJ databases">
        <authorList>
            <person name="Zhang Y."/>
            <person name="Guo Z."/>
        </authorList>
    </citation>
    <scope>NUCLEOTIDE SEQUENCE</scope>
    <source>
        <strain evidence="9">BN30871</strain>
    </source>
</reference>
<dbReference type="EMBL" id="FAXN01000023">
    <property type="protein sequence ID" value="CUV65314.1"/>
    <property type="molecule type" value="Genomic_DNA"/>
</dbReference>
<organism evidence="9">
    <name type="scientific">Sulfurovum sp. enrichment culture clone C5</name>
    <dbReference type="NCBI Taxonomy" id="497650"/>
    <lineage>
        <taxon>Bacteria</taxon>
        <taxon>Pseudomonadati</taxon>
        <taxon>Campylobacterota</taxon>
        <taxon>Epsilonproteobacteria</taxon>
        <taxon>Campylobacterales</taxon>
        <taxon>Sulfurovaceae</taxon>
        <taxon>Sulfurovum</taxon>
        <taxon>environmental samples</taxon>
    </lineage>
</organism>
<feature type="transmembrane region" description="Helical" evidence="8">
    <location>
        <begin position="37"/>
        <end position="56"/>
    </location>
</feature>
<dbReference type="HAMAP" id="MF_01521">
    <property type="entry name" value="MntP_pump"/>
    <property type="match status" value="1"/>
</dbReference>
<proteinExistence type="inferred from homology"/>
<evidence type="ECO:0000256" key="6">
    <source>
        <dbReference type="ARBA" id="ARBA00023136"/>
    </source>
</evidence>
<evidence type="ECO:0000256" key="5">
    <source>
        <dbReference type="ARBA" id="ARBA00023065"/>
    </source>
</evidence>
<keyword evidence="3 8" id="KW-0812">Transmembrane</keyword>
<evidence type="ECO:0000256" key="2">
    <source>
        <dbReference type="ARBA" id="ARBA00022475"/>
    </source>
</evidence>
<dbReference type="InterPro" id="IPR022929">
    <property type="entry name" value="Put_MntP"/>
</dbReference>
<keyword evidence="1 8" id="KW-0813">Transport</keyword>
<feature type="transmembrane region" description="Helical" evidence="8">
    <location>
        <begin position="163"/>
        <end position="181"/>
    </location>
</feature>
<comment type="function">
    <text evidence="8">Probably functions as a manganese efflux pump.</text>
</comment>
<evidence type="ECO:0000313" key="9">
    <source>
        <dbReference type="EMBL" id="CUV65314.1"/>
    </source>
</evidence>
<evidence type="ECO:0000256" key="3">
    <source>
        <dbReference type="ARBA" id="ARBA00022692"/>
    </source>
</evidence>
<dbReference type="GO" id="GO:0005886">
    <property type="term" value="C:plasma membrane"/>
    <property type="evidence" value="ECO:0007669"/>
    <property type="project" value="UniProtKB-SubCell"/>
</dbReference>
<evidence type="ECO:0000256" key="7">
    <source>
        <dbReference type="ARBA" id="ARBA00023211"/>
    </source>
</evidence>
<evidence type="ECO:0000256" key="1">
    <source>
        <dbReference type="ARBA" id="ARBA00022448"/>
    </source>
</evidence>
<dbReference type="GO" id="GO:0005384">
    <property type="term" value="F:manganese ion transmembrane transporter activity"/>
    <property type="evidence" value="ECO:0007669"/>
    <property type="project" value="UniProtKB-UniRule"/>
</dbReference>
<dbReference type="PANTHER" id="PTHR35529">
    <property type="entry name" value="MANGANESE EFFLUX PUMP MNTP-RELATED"/>
    <property type="match status" value="1"/>
</dbReference>
<keyword evidence="7 8" id="KW-0464">Manganese</keyword>
<gene>
    <name evidence="8 9" type="primary">mntP</name>
    <name evidence="9" type="ORF">BN3087_240053</name>
</gene>
<keyword evidence="4 8" id="KW-1133">Transmembrane helix</keyword>
<keyword evidence="5 8" id="KW-0406">Ion transport</keyword>
<feature type="transmembrane region" description="Helical" evidence="8">
    <location>
        <begin position="128"/>
        <end position="151"/>
    </location>
</feature>
<protein>
    <recommendedName>
        <fullName evidence="8">Putative manganese efflux pump MntP</fullName>
    </recommendedName>
</protein>
<comment type="subcellular location">
    <subcellularLocation>
        <location evidence="8">Cell membrane</location>
        <topology evidence="8">Multi-pass membrane protein</topology>
    </subcellularLocation>
</comment>
<feature type="transmembrane region" description="Helical" evidence="8">
    <location>
        <begin position="6"/>
        <end position="25"/>
    </location>
</feature>
<keyword evidence="2 8" id="KW-1003">Cell membrane</keyword>
<feature type="transmembrane region" description="Helical" evidence="8">
    <location>
        <begin position="101"/>
        <end position="122"/>
    </location>
</feature>
<dbReference type="AlphaFoldDB" id="A0A0S4XLX5"/>